<gene>
    <name evidence="3" type="ORF">CQA58_00815</name>
</gene>
<name>A0A3D8J3T1_9HELI</name>
<dbReference type="PANTHER" id="PTHR40588:SF1">
    <property type="entry name" value="MRNA INTERFERASE TOXIN YAFQ"/>
    <property type="match status" value="1"/>
</dbReference>
<dbReference type="OrthoDB" id="7030467at2"/>
<dbReference type="NCBIfam" id="TIGR02385">
    <property type="entry name" value="RelE_StbE"/>
    <property type="match status" value="1"/>
</dbReference>
<dbReference type="GO" id="GO:0006402">
    <property type="term" value="P:mRNA catabolic process"/>
    <property type="evidence" value="ECO:0007669"/>
    <property type="project" value="TreeGrafter"/>
</dbReference>
<evidence type="ECO:0000256" key="1">
    <source>
        <dbReference type="ARBA" id="ARBA00022649"/>
    </source>
</evidence>
<sequence>MLKILRTKIFINDFQKTRFKNHEFENLILFLSILQSNNQLPTHAKNHPLQGEYNQYREFHIGSDLLVIYKIEDSVLYLVRIGTHSQLFR</sequence>
<dbReference type="PIRSF" id="PIRSF006156">
    <property type="entry name" value="YafQ"/>
    <property type="match status" value="1"/>
</dbReference>
<dbReference type="AlphaFoldDB" id="A0A3D8J3T1"/>
<dbReference type="Proteomes" id="UP000257045">
    <property type="component" value="Unassembled WGS sequence"/>
</dbReference>
<keyword evidence="4" id="KW-1185">Reference proteome</keyword>
<organism evidence="3 4">
    <name type="scientific">Helicobacter brantae</name>
    <dbReference type="NCBI Taxonomy" id="375927"/>
    <lineage>
        <taxon>Bacteria</taxon>
        <taxon>Pseudomonadati</taxon>
        <taxon>Campylobacterota</taxon>
        <taxon>Epsilonproteobacteria</taxon>
        <taxon>Campylobacterales</taxon>
        <taxon>Helicobacteraceae</taxon>
        <taxon>Helicobacter</taxon>
    </lineage>
</organism>
<evidence type="ECO:0000256" key="2">
    <source>
        <dbReference type="PIRSR" id="PIRSR006156-1"/>
    </source>
</evidence>
<reference evidence="3 4" key="1">
    <citation type="submission" date="2018-04" db="EMBL/GenBank/DDBJ databases">
        <title>Novel Campyloabacter and Helicobacter Species and Strains.</title>
        <authorList>
            <person name="Mannion A.J."/>
            <person name="Shen Z."/>
            <person name="Fox J.G."/>
        </authorList>
    </citation>
    <scope>NUCLEOTIDE SEQUENCE [LARGE SCALE GENOMIC DNA]</scope>
    <source>
        <strain evidence="3 4">MIT 04-9366</strain>
    </source>
</reference>
<dbReference type="PANTHER" id="PTHR40588">
    <property type="entry name" value="MRNA INTERFERASE TOXIN YAFQ"/>
    <property type="match status" value="1"/>
</dbReference>
<evidence type="ECO:0000313" key="3">
    <source>
        <dbReference type="EMBL" id="RDU72177.1"/>
    </source>
</evidence>
<accession>A0A3D8J3T1</accession>
<dbReference type="SUPFAM" id="SSF143011">
    <property type="entry name" value="RelE-like"/>
    <property type="match status" value="1"/>
</dbReference>
<dbReference type="RefSeq" id="WP_115568807.1">
    <property type="nucleotide sequence ID" value="NZ_NXLV01000001.1"/>
</dbReference>
<dbReference type="InterPro" id="IPR007712">
    <property type="entry name" value="RelE/ParE_toxin"/>
</dbReference>
<dbReference type="Gene3D" id="3.30.2310.20">
    <property type="entry name" value="RelE-like"/>
    <property type="match status" value="1"/>
</dbReference>
<protein>
    <submittedName>
        <fullName evidence="3">Type II toxin-antitoxin system mRNA interferase toxin, RelE/StbE family</fullName>
    </submittedName>
</protein>
<dbReference type="GO" id="GO:0006415">
    <property type="term" value="P:translational termination"/>
    <property type="evidence" value="ECO:0007669"/>
    <property type="project" value="TreeGrafter"/>
</dbReference>
<dbReference type="InterPro" id="IPR035093">
    <property type="entry name" value="RelE/ParE_toxin_dom_sf"/>
</dbReference>
<dbReference type="EMBL" id="NXLV01000001">
    <property type="protein sequence ID" value="RDU72177.1"/>
    <property type="molecule type" value="Genomic_DNA"/>
</dbReference>
<proteinExistence type="predicted"/>
<comment type="caution">
    <text evidence="3">The sequence shown here is derived from an EMBL/GenBank/DDBJ whole genome shotgun (WGS) entry which is preliminary data.</text>
</comment>
<dbReference type="InterPro" id="IPR004386">
    <property type="entry name" value="Toxin_YafQ-like"/>
</dbReference>
<feature type="active site" description="Proton donor" evidence="2">
    <location>
        <position position="84"/>
    </location>
</feature>
<evidence type="ECO:0000313" key="4">
    <source>
        <dbReference type="Proteomes" id="UP000257045"/>
    </source>
</evidence>
<dbReference type="Pfam" id="PF15738">
    <property type="entry name" value="YafQ_toxin"/>
    <property type="match status" value="1"/>
</dbReference>
<keyword evidence="1" id="KW-1277">Toxin-antitoxin system</keyword>
<dbReference type="GO" id="GO:0004521">
    <property type="term" value="F:RNA endonuclease activity"/>
    <property type="evidence" value="ECO:0007669"/>
    <property type="project" value="TreeGrafter"/>
</dbReference>